<dbReference type="EMBL" id="RIAS01000017">
    <property type="protein sequence ID" value="KAA8786904.1"/>
    <property type="molecule type" value="Genomic_DNA"/>
</dbReference>
<dbReference type="InterPro" id="IPR036650">
    <property type="entry name" value="CAT_RNA-bd_dom_sf"/>
</dbReference>
<protein>
    <submittedName>
        <fullName evidence="3">PRD domain-containing protein</fullName>
    </submittedName>
</protein>
<proteinExistence type="predicted"/>
<name>A0A5M9WZ09_PAEAM</name>
<evidence type="ECO:0000256" key="1">
    <source>
        <dbReference type="ARBA" id="ARBA00022737"/>
    </source>
</evidence>
<dbReference type="Gene3D" id="2.30.24.10">
    <property type="entry name" value="CAT RNA-binding domain"/>
    <property type="match status" value="1"/>
</dbReference>
<dbReference type="GO" id="GO:0006355">
    <property type="term" value="P:regulation of DNA-templated transcription"/>
    <property type="evidence" value="ECO:0007669"/>
    <property type="project" value="InterPro"/>
</dbReference>
<evidence type="ECO:0000313" key="3">
    <source>
        <dbReference type="EMBL" id="KAA8786904.1"/>
    </source>
</evidence>
<dbReference type="Proteomes" id="UP000323664">
    <property type="component" value="Unassembled WGS sequence"/>
</dbReference>
<gene>
    <name evidence="3" type="ORF">EC604_24030</name>
</gene>
<evidence type="ECO:0000313" key="4">
    <source>
        <dbReference type="Proteomes" id="UP000323664"/>
    </source>
</evidence>
<dbReference type="PANTHER" id="PTHR30185:SF15">
    <property type="entry name" value="CRYPTIC BETA-GLUCOSIDE BGL OPERON ANTITERMINATOR"/>
    <property type="match status" value="1"/>
</dbReference>
<dbReference type="Gene3D" id="1.10.1790.10">
    <property type="entry name" value="PRD domain"/>
    <property type="match status" value="2"/>
</dbReference>
<dbReference type="RefSeq" id="WP_123066585.1">
    <property type="nucleotide sequence ID" value="NZ_RIAS01000017.1"/>
</dbReference>
<dbReference type="AlphaFoldDB" id="A0A5M9WZ09"/>
<dbReference type="InterPro" id="IPR011608">
    <property type="entry name" value="PRD"/>
</dbReference>
<sequence length="279" mass="32513">MRVVKVLNTSIVLAKRNDNKEVIAMGKGIGFRSRPGDIINENEIEKVYVVENEGMSSDMTALMRETPEEYLILADEIISYAKQVLSRDLSENLYFSLTDHLHMAAKRFKSNITIQNRMLWEVQKFYPQEFLIGKQALKFIKDKLGLDLPEEEAANIAFHLVNAQQTEQNMSQVMMMTTTVKDILNIIRIHYGIELDTSSINYSRFLTHLQFFVQRLLENTMLQSKDDELLERISSKYPEESNCVSKINNYIGAKFERFMSDEERLYLIIHISRVMDRAH</sequence>
<dbReference type="SUPFAM" id="SSF63520">
    <property type="entry name" value="PTS-regulatory domain, PRD"/>
    <property type="match status" value="2"/>
</dbReference>
<organism evidence="3 4">
    <name type="scientific">Paenibacillus amylolyticus</name>
    <dbReference type="NCBI Taxonomy" id="1451"/>
    <lineage>
        <taxon>Bacteria</taxon>
        <taxon>Bacillati</taxon>
        <taxon>Bacillota</taxon>
        <taxon>Bacilli</taxon>
        <taxon>Bacillales</taxon>
        <taxon>Paenibacillaceae</taxon>
        <taxon>Paenibacillus</taxon>
    </lineage>
</organism>
<feature type="domain" description="PRD" evidence="2">
    <location>
        <begin position="171"/>
        <end position="279"/>
    </location>
</feature>
<dbReference type="OrthoDB" id="9813552at2"/>
<dbReference type="GO" id="GO:0003723">
    <property type="term" value="F:RNA binding"/>
    <property type="evidence" value="ECO:0007669"/>
    <property type="project" value="InterPro"/>
</dbReference>
<dbReference type="Pfam" id="PF00874">
    <property type="entry name" value="PRD"/>
    <property type="match status" value="2"/>
</dbReference>
<dbReference type="SUPFAM" id="SSF50151">
    <property type="entry name" value="SacY-like RNA-binding domain"/>
    <property type="match status" value="1"/>
</dbReference>
<dbReference type="SMART" id="SM01061">
    <property type="entry name" value="CAT_RBD"/>
    <property type="match status" value="1"/>
</dbReference>
<dbReference type="NCBIfam" id="NF046042">
    <property type="entry name" value="LicT"/>
    <property type="match status" value="1"/>
</dbReference>
<evidence type="ECO:0000259" key="2">
    <source>
        <dbReference type="PROSITE" id="PS51372"/>
    </source>
</evidence>
<comment type="caution">
    <text evidence="3">The sequence shown here is derived from an EMBL/GenBank/DDBJ whole genome shotgun (WGS) entry which is preliminary data.</text>
</comment>
<dbReference type="PROSITE" id="PS51372">
    <property type="entry name" value="PRD_2"/>
    <property type="match status" value="2"/>
</dbReference>
<dbReference type="InterPro" id="IPR036634">
    <property type="entry name" value="PRD_sf"/>
</dbReference>
<feature type="domain" description="PRD" evidence="2">
    <location>
        <begin position="65"/>
        <end position="170"/>
    </location>
</feature>
<reference evidence="3 4" key="1">
    <citation type="journal article" date="2019" name="J. Ind. Microbiol. Biotechnol.">
        <title>Paenibacillus amylolyticus 27C64 has a diverse set of carbohydrate-active enzymes and complete pectin deconstruction system.</title>
        <authorList>
            <person name="Keggi C."/>
            <person name="Doran-Peterson J."/>
        </authorList>
    </citation>
    <scope>NUCLEOTIDE SEQUENCE [LARGE SCALE GENOMIC DNA]</scope>
    <source>
        <strain evidence="3 4">27C64</strain>
    </source>
</reference>
<accession>A0A5M9WZ09</accession>
<keyword evidence="1" id="KW-0677">Repeat</keyword>
<dbReference type="InterPro" id="IPR004341">
    <property type="entry name" value="CAT_RNA-bd_dom"/>
</dbReference>
<dbReference type="PANTHER" id="PTHR30185">
    <property type="entry name" value="CRYPTIC BETA-GLUCOSIDE BGL OPERON ANTITERMINATOR"/>
    <property type="match status" value="1"/>
</dbReference>
<dbReference type="InterPro" id="IPR050661">
    <property type="entry name" value="BglG_antiterminators"/>
</dbReference>
<dbReference type="Pfam" id="PF03123">
    <property type="entry name" value="CAT_RBD"/>
    <property type="match status" value="1"/>
</dbReference>